<accession>A0A0C7N9A1</accession>
<organism evidence="2 3">
    <name type="scientific">Lachancea lanzarotensis</name>
    <dbReference type="NCBI Taxonomy" id="1245769"/>
    <lineage>
        <taxon>Eukaryota</taxon>
        <taxon>Fungi</taxon>
        <taxon>Dikarya</taxon>
        <taxon>Ascomycota</taxon>
        <taxon>Saccharomycotina</taxon>
        <taxon>Saccharomycetes</taxon>
        <taxon>Saccharomycetales</taxon>
        <taxon>Saccharomycetaceae</taxon>
        <taxon>Lachancea</taxon>
    </lineage>
</organism>
<keyword evidence="1" id="KW-0472">Membrane</keyword>
<reference evidence="2 3" key="1">
    <citation type="submission" date="2014-12" db="EMBL/GenBank/DDBJ databases">
        <authorList>
            <person name="Neuveglise Cecile"/>
        </authorList>
    </citation>
    <scope>NUCLEOTIDE SEQUENCE [LARGE SCALE GENOMIC DNA]</scope>
    <source>
        <strain evidence="2 3">CBS 12615</strain>
    </source>
</reference>
<feature type="transmembrane region" description="Helical" evidence="1">
    <location>
        <begin position="47"/>
        <end position="67"/>
    </location>
</feature>
<name>A0A0C7N9A1_9SACH</name>
<protein>
    <submittedName>
        <fullName evidence="2">LALA0S07e02278g1_1</fullName>
    </submittedName>
</protein>
<feature type="transmembrane region" description="Helical" evidence="1">
    <location>
        <begin position="79"/>
        <end position="97"/>
    </location>
</feature>
<proteinExistence type="predicted"/>
<evidence type="ECO:0000313" key="2">
    <source>
        <dbReference type="EMBL" id="CEP63095.1"/>
    </source>
</evidence>
<dbReference type="OrthoDB" id="4036062at2759"/>
<gene>
    <name evidence="2" type="ORF">LALA0_S07e02278g</name>
</gene>
<evidence type="ECO:0000313" key="3">
    <source>
        <dbReference type="Proteomes" id="UP000054304"/>
    </source>
</evidence>
<dbReference type="Pfam" id="PF00674">
    <property type="entry name" value="DUP"/>
    <property type="match status" value="2"/>
</dbReference>
<dbReference type="HOGENOM" id="CLU_692743_0_0_1"/>
<dbReference type="InterPro" id="IPR001142">
    <property type="entry name" value="DUP/COS"/>
</dbReference>
<dbReference type="Proteomes" id="UP000054304">
    <property type="component" value="Unassembled WGS sequence"/>
</dbReference>
<sequence>MTRPHWPTLNEKMESREASNVEDRIPSKCFRSVTSWRIYEWSRWRPFQIALPVLLLMFFVISTLIIFSAQCVLDKVLEYYLLCVGLFPLSRVMSFILKRRKIALVEQQKVELFRRIMTQRPGLNLTSWDSLAVDINEYLNQEQLWNTPWFFFNGASLQHIFRSFLYLPLKDGKFDNDAEIMLLLDATVAYENSVHNPEQSSEKSEQIFGGALGNGKLPRDSYRFKIAWFIALEKMQLVITGLAVACCYIFFNNGALFGAILPLAVSLKSFIDRGANMPLDATVKFMEAVDFFEPGEDGSIWDEIALKMNCEFKSQRKHMRDVFFDGENCRQMFRSKMSSIIADRKPRMPELISFAHELNVDCGWSDEDKSRP</sequence>
<feature type="transmembrane region" description="Helical" evidence="1">
    <location>
        <begin position="226"/>
        <end position="251"/>
    </location>
</feature>
<dbReference type="RefSeq" id="XP_022629316.1">
    <property type="nucleotide sequence ID" value="XM_022771406.1"/>
</dbReference>
<dbReference type="EMBL" id="LN736366">
    <property type="protein sequence ID" value="CEP63095.1"/>
    <property type="molecule type" value="Genomic_DNA"/>
</dbReference>
<dbReference type="GeneID" id="34686585"/>
<keyword evidence="1" id="KW-0812">Transmembrane</keyword>
<keyword evidence="1" id="KW-1133">Transmembrane helix</keyword>
<keyword evidence="3" id="KW-1185">Reference proteome</keyword>
<evidence type="ECO:0000256" key="1">
    <source>
        <dbReference type="SAM" id="Phobius"/>
    </source>
</evidence>
<dbReference type="AlphaFoldDB" id="A0A0C7N9A1"/>